<evidence type="ECO:0000313" key="1">
    <source>
        <dbReference type="EMBL" id="KAJ4442574.1"/>
    </source>
</evidence>
<comment type="caution">
    <text evidence="1">The sequence shown here is derived from an EMBL/GenBank/DDBJ whole genome shotgun (WGS) entry which is preliminary data.</text>
</comment>
<protein>
    <submittedName>
        <fullName evidence="1">Uncharacterized protein</fullName>
    </submittedName>
</protein>
<name>A0ABQ8T7U0_PERAM</name>
<keyword evidence="2" id="KW-1185">Reference proteome</keyword>
<organism evidence="1 2">
    <name type="scientific">Periplaneta americana</name>
    <name type="common">American cockroach</name>
    <name type="synonym">Blatta americana</name>
    <dbReference type="NCBI Taxonomy" id="6978"/>
    <lineage>
        <taxon>Eukaryota</taxon>
        <taxon>Metazoa</taxon>
        <taxon>Ecdysozoa</taxon>
        <taxon>Arthropoda</taxon>
        <taxon>Hexapoda</taxon>
        <taxon>Insecta</taxon>
        <taxon>Pterygota</taxon>
        <taxon>Neoptera</taxon>
        <taxon>Polyneoptera</taxon>
        <taxon>Dictyoptera</taxon>
        <taxon>Blattodea</taxon>
        <taxon>Blattoidea</taxon>
        <taxon>Blattidae</taxon>
        <taxon>Blattinae</taxon>
        <taxon>Periplaneta</taxon>
    </lineage>
</organism>
<dbReference type="EMBL" id="JAJSOF020000013">
    <property type="protein sequence ID" value="KAJ4442574.1"/>
    <property type="molecule type" value="Genomic_DNA"/>
</dbReference>
<proteinExistence type="predicted"/>
<sequence length="89" mass="9321">MAGLYEGGNEPSGSLKVICKIGLCEDGNEPAGSLKAISTLHRTKPIRKQPAPTRAVTSRACSVRHCEAQCGAVRKQPMGWAVVQVSACG</sequence>
<evidence type="ECO:0000313" key="2">
    <source>
        <dbReference type="Proteomes" id="UP001148838"/>
    </source>
</evidence>
<reference evidence="1 2" key="1">
    <citation type="journal article" date="2022" name="Allergy">
        <title>Genome assembly and annotation of Periplaneta americana reveal a comprehensive cockroach allergen profile.</title>
        <authorList>
            <person name="Wang L."/>
            <person name="Xiong Q."/>
            <person name="Saelim N."/>
            <person name="Wang L."/>
            <person name="Nong W."/>
            <person name="Wan A.T."/>
            <person name="Shi M."/>
            <person name="Liu X."/>
            <person name="Cao Q."/>
            <person name="Hui J.H.L."/>
            <person name="Sookrung N."/>
            <person name="Leung T.F."/>
            <person name="Tungtrongchitr A."/>
            <person name="Tsui S.K.W."/>
        </authorList>
    </citation>
    <scope>NUCLEOTIDE SEQUENCE [LARGE SCALE GENOMIC DNA]</scope>
    <source>
        <strain evidence="1">PWHHKU_190912</strain>
    </source>
</reference>
<gene>
    <name evidence="1" type="ORF">ANN_04161</name>
</gene>
<dbReference type="Proteomes" id="UP001148838">
    <property type="component" value="Unassembled WGS sequence"/>
</dbReference>
<accession>A0ABQ8T7U0</accession>